<evidence type="ECO:0000256" key="13">
    <source>
        <dbReference type="HAMAP-Rule" id="MF_00414"/>
    </source>
</evidence>
<dbReference type="Pfam" id="PF03109">
    <property type="entry name" value="ABC1"/>
    <property type="match status" value="1"/>
</dbReference>
<dbReference type="SUPFAM" id="SSF56112">
    <property type="entry name" value="Protein kinase-like (PK-like)"/>
    <property type="match status" value="1"/>
</dbReference>
<dbReference type="GO" id="GO:0006744">
    <property type="term" value="P:ubiquinone biosynthetic process"/>
    <property type="evidence" value="ECO:0007669"/>
    <property type="project" value="UniProtKB-KW"/>
</dbReference>
<dbReference type="EMBL" id="JAEPDI010000013">
    <property type="protein sequence ID" value="MCG7940388.1"/>
    <property type="molecule type" value="Genomic_DNA"/>
</dbReference>
<evidence type="ECO:0000256" key="3">
    <source>
        <dbReference type="ARBA" id="ARBA00022475"/>
    </source>
</evidence>
<keyword evidence="8 13" id="KW-0547">Nucleotide-binding</keyword>
<dbReference type="NCBIfam" id="NF003404">
    <property type="entry name" value="PRK04750.1"/>
    <property type="match status" value="1"/>
</dbReference>
<keyword evidence="15" id="KW-0830">Ubiquinone</keyword>
<name>A0A9E4K7S5_9GAMM</name>
<evidence type="ECO:0000256" key="10">
    <source>
        <dbReference type="ARBA" id="ARBA00022840"/>
    </source>
</evidence>
<dbReference type="GO" id="GO:0004672">
    <property type="term" value="F:protein kinase activity"/>
    <property type="evidence" value="ECO:0007669"/>
    <property type="project" value="UniProtKB-UniRule"/>
</dbReference>
<dbReference type="InterPro" id="IPR010232">
    <property type="entry name" value="UbiB"/>
</dbReference>
<dbReference type="PANTHER" id="PTHR10566">
    <property type="entry name" value="CHAPERONE-ACTIVITY OF BC1 COMPLEX CABC1 -RELATED"/>
    <property type="match status" value="1"/>
</dbReference>
<evidence type="ECO:0000256" key="4">
    <source>
        <dbReference type="ARBA" id="ARBA00022519"/>
    </source>
</evidence>
<evidence type="ECO:0000256" key="9">
    <source>
        <dbReference type="ARBA" id="ARBA00022777"/>
    </source>
</evidence>
<dbReference type="GO" id="GO:0005524">
    <property type="term" value="F:ATP binding"/>
    <property type="evidence" value="ECO:0007669"/>
    <property type="project" value="UniProtKB-KW"/>
</dbReference>
<feature type="active site" description="Proton acceptor" evidence="13">
    <location>
        <position position="287"/>
    </location>
</feature>
<dbReference type="HAMAP" id="MF_00414">
    <property type="entry name" value="UbiB"/>
    <property type="match status" value="1"/>
</dbReference>
<dbReference type="GO" id="GO:0005886">
    <property type="term" value="C:plasma membrane"/>
    <property type="evidence" value="ECO:0007669"/>
    <property type="project" value="UniProtKB-SubCell"/>
</dbReference>
<feature type="binding site" evidence="13">
    <location>
        <position position="152"/>
    </location>
    <ligand>
        <name>ATP</name>
        <dbReference type="ChEBI" id="CHEBI:30616"/>
    </ligand>
</feature>
<feature type="domain" description="Protein kinase" evidence="14">
    <location>
        <begin position="124"/>
        <end position="496"/>
    </location>
</feature>
<comment type="function">
    <text evidence="13">Is probably a protein kinase regulator of UbiI activity which is involved in aerobic coenzyme Q (ubiquinone) biosynthesis.</text>
</comment>
<sequence>MIRPSQALRLIHINLVLLRHGLDEVILATHLFRPIRFLSYLSPWYWFRKDRGSYPVRIRRALEDLGPIFVKFGQILSTRRDLLPDDMANELAKLQDRVPPFPGSQARKIIEKAFGKPIDEMLEAFDEKPLASASIAQVHTAQLKDGRKVVVKVLRPNIEKTIRRDVDLLFTIAHLAEKYWKEGRRLRPVEVVEEYEKTIFDELDLMREAANASQLRRNFLDSETLYVPEVYWDLTRQNVFVMERISGTPVGDIDTLRNQGISMKLLGERGVEIFFTQVFKYNFFHADMHPGNIFVEPNGRYIAVDFGIMGTLTEEDKRYLAENLLAFFNRDYKRVAQLHVASGWVPKETRVEEFESAIRTVSEPIFEKPLSEISFGHFLLRLFQTARRFDMEVQPQLVLLQKTLLNIEGLGRQLYPQLDLWTTAKPFLERWMSEQIGRRAFVGKLKKNLPQIAENLPDLPNKLNKIIDDAAAGKLTLNWESQELQKLRQQMQHNHLNTLTTISGSALLLSGSLLLVFGSGGLIPATLATALGFGLGSGGGILLLRSWIKASG</sequence>
<dbReference type="PROSITE" id="PS50011">
    <property type="entry name" value="PROTEIN_KINASE_DOM"/>
    <property type="match status" value="1"/>
</dbReference>
<dbReference type="InterPro" id="IPR050154">
    <property type="entry name" value="UbiB_kinase"/>
</dbReference>
<proteinExistence type="inferred from homology"/>
<dbReference type="GO" id="GO:0010795">
    <property type="term" value="P:regulation of ubiquinone biosynthetic process"/>
    <property type="evidence" value="ECO:0007669"/>
    <property type="project" value="UniProtKB-UniRule"/>
</dbReference>
<feature type="binding site" evidence="13">
    <location>
        <begin position="130"/>
        <end position="138"/>
    </location>
    <ligand>
        <name>ATP</name>
        <dbReference type="ChEBI" id="CHEBI:30616"/>
    </ligand>
</feature>
<dbReference type="NCBIfam" id="TIGR01982">
    <property type="entry name" value="UbiB"/>
    <property type="match status" value="1"/>
</dbReference>
<evidence type="ECO:0000313" key="15">
    <source>
        <dbReference type="EMBL" id="MCG7940388.1"/>
    </source>
</evidence>
<evidence type="ECO:0000256" key="2">
    <source>
        <dbReference type="ARBA" id="ARBA00009670"/>
    </source>
</evidence>
<evidence type="ECO:0000256" key="1">
    <source>
        <dbReference type="ARBA" id="ARBA00005020"/>
    </source>
</evidence>
<protein>
    <recommendedName>
        <fullName evidence="13">Probable protein kinase UbiB</fullName>
        <ecNumber evidence="13">2.7.-.-</ecNumber>
    </recommendedName>
    <alternativeName>
        <fullName evidence="13">Ubiquinone biosynthesis protein UbiB</fullName>
    </alternativeName>
</protein>
<evidence type="ECO:0000256" key="6">
    <source>
        <dbReference type="ARBA" id="ARBA00022688"/>
    </source>
</evidence>
<keyword evidence="7 13" id="KW-0812">Transmembrane</keyword>
<dbReference type="AlphaFoldDB" id="A0A9E4K7S5"/>
<gene>
    <name evidence="13 15" type="primary">ubiB</name>
    <name evidence="15" type="ORF">JAZ04_16260</name>
</gene>
<dbReference type="PANTHER" id="PTHR10566:SF113">
    <property type="entry name" value="PROTEIN ACTIVITY OF BC1 COMPLEX KINASE 7, CHLOROPLASTIC"/>
    <property type="match status" value="1"/>
</dbReference>
<evidence type="ECO:0000256" key="11">
    <source>
        <dbReference type="ARBA" id="ARBA00022989"/>
    </source>
</evidence>
<evidence type="ECO:0000256" key="8">
    <source>
        <dbReference type="ARBA" id="ARBA00022741"/>
    </source>
</evidence>
<dbReference type="EC" id="2.7.-.-" evidence="13"/>
<dbReference type="CDD" id="cd13972">
    <property type="entry name" value="UbiB"/>
    <property type="match status" value="1"/>
</dbReference>
<feature type="transmembrane region" description="Helical" evidence="13">
    <location>
        <begin position="523"/>
        <end position="544"/>
    </location>
</feature>
<keyword evidence="6 13" id="KW-0831">Ubiquinone biosynthesis</keyword>
<dbReference type="Proteomes" id="UP000886687">
    <property type="component" value="Unassembled WGS sequence"/>
</dbReference>
<dbReference type="InterPro" id="IPR004147">
    <property type="entry name" value="ABC1_dom"/>
</dbReference>
<keyword evidence="4" id="KW-0997">Cell inner membrane</keyword>
<keyword evidence="9 13" id="KW-0418">Kinase</keyword>
<comment type="similarity">
    <text evidence="2">Belongs to the protein kinase superfamily. ADCK protein kinase family.</text>
</comment>
<comment type="subcellular location">
    <subcellularLocation>
        <location evidence="13">Cell membrane</location>
        <topology evidence="13">Single-pass membrane protein</topology>
    </subcellularLocation>
</comment>
<accession>A0A9E4K7S5</accession>
<keyword evidence="12 13" id="KW-0472">Membrane</keyword>
<evidence type="ECO:0000313" key="16">
    <source>
        <dbReference type="Proteomes" id="UP000886687"/>
    </source>
</evidence>
<evidence type="ECO:0000259" key="14">
    <source>
        <dbReference type="PROSITE" id="PS50011"/>
    </source>
</evidence>
<dbReference type="InterPro" id="IPR045308">
    <property type="entry name" value="UbiB_bact"/>
</dbReference>
<keyword evidence="10 13" id="KW-0067">ATP-binding</keyword>
<comment type="caution">
    <text evidence="13">Lacks conserved residue(s) required for the propagation of feature annotation.</text>
</comment>
<evidence type="ECO:0000256" key="12">
    <source>
        <dbReference type="ARBA" id="ARBA00023136"/>
    </source>
</evidence>
<comment type="similarity">
    <text evidence="13">Belongs to the ABC1 family. UbiB subfamily.</text>
</comment>
<keyword evidence="11 13" id="KW-1133">Transmembrane helix</keyword>
<keyword evidence="5 13" id="KW-0808">Transferase</keyword>
<comment type="pathway">
    <text evidence="1 13">Cofactor biosynthesis; ubiquinone biosynthesis [regulation].</text>
</comment>
<evidence type="ECO:0000256" key="7">
    <source>
        <dbReference type="ARBA" id="ARBA00022692"/>
    </source>
</evidence>
<evidence type="ECO:0000256" key="5">
    <source>
        <dbReference type="ARBA" id="ARBA00022679"/>
    </source>
</evidence>
<organism evidence="15 16">
    <name type="scientific">Candidatus Thiodiazotropha lotti</name>
    <dbReference type="NCBI Taxonomy" id="2792787"/>
    <lineage>
        <taxon>Bacteria</taxon>
        <taxon>Pseudomonadati</taxon>
        <taxon>Pseudomonadota</taxon>
        <taxon>Gammaproteobacteria</taxon>
        <taxon>Chromatiales</taxon>
        <taxon>Sedimenticolaceae</taxon>
        <taxon>Candidatus Thiodiazotropha</taxon>
    </lineage>
</organism>
<reference evidence="15" key="1">
    <citation type="journal article" date="2021" name="Proc. Natl. Acad. Sci. U.S.A.">
        <title>Global biogeography of chemosynthetic symbionts reveals both localized and globally distributed symbiont groups. .</title>
        <authorList>
            <person name="Osvatic J.T."/>
            <person name="Wilkins L.G.E."/>
            <person name="Leibrecht L."/>
            <person name="Leray M."/>
            <person name="Zauner S."/>
            <person name="Polzin J."/>
            <person name="Camacho Y."/>
            <person name="Gros O."/>
            <person name="van Gils J.A."/>
            <person name="Eisen J.A."/>
            <person name="Petersen J.M."/>
            <person name="Yuen B."/>
        </authorList>
    </citation>
    <scope>NUCLEOTIDE SEQUENCE</scope>
    <source>
        <strain evidence="15">MAGL173</strain>
    </source>
</reference>
<comment type="caution">
    <text evidence="15">The sequence shown here is derived from an EMBL/GenBank/DDBJ whole genome shotgun (WGS) entry which is preliminary data.</text>
</comment>
<dbReference type="InterPro" id="IPR000719">
    <property type="entry name" value="Prot_kinase_dom"/>
</dbReference>
<dbReference type="InterPro" id="IPR011009">
    <property type="entry name" value="Kinase-like_dom_sf"/>
</dbReference>
<keyword evidence="3 13" id="KW-1003">Cell membrane</keyword>